<organism evidence="6 7">
    <name type="scientific">Planococcus halocryophilus</name>
    <dbReference type="NCBI Taxonomy" id="1215089"/>
    <lineage>
        <taxon>Bacteria</taxon>
        <taxon>Bacillati</taxon>
        <taxon>Bacillota</taxon>
        <taxon>Bacilli</taxon>
        <taxon>Bacillales</taxon>
        <taxon>Caryophanaceae</taxon>
        <taxon>Planococcus</taxon>
    </lineage>
</organism>
<dbReference type="InterPro" id="IPR024087">
    <property type="entry name" value="Creatininase-like_sf"/>
</dbReference>
<dbReference type="OrthoDB" id="9801445at2"/>
<dbReference type="Pfam" id="PF02633">
    <property type="entry name" value="Creatininase"/>
    <property type="match status" value="1"/>
</dbReference>
<protein>
    <submittedName>
        <fullName evidence="6">Creatininase</fullName>
    </submittedName>
</protein>
<keyword evidence="7" id="KW-1185">Reference proteome</keyword>
<evidence type="ECO:0000313" key="6">
    <source>
        <dbReference type="EMBL" id="ANU13335.1"/>
    </source>
</evidence>
<dbReference type="STRING" id="1215089.BBI08_05565"/>
<evidence type="ECO:0000256" key="1">
    <source>
        <dbReference type="ARBA" id="ARBA00001947"/>
    </source>
</evidence>
<accession>A0A1C7DPE1</accession>
<name>A0A1C7DPE1_9BACL</name>
<evidence type="ECO:0000256" key="5">
    <source>
        <dbReference type="ARBA" id="ARBA00024029"/>
    </source>
</evidence>
<evidence type="ECO:0000313" key="7">
    <source>
        <dbReference type="Proteomes" id="UP000092687"/>
    </source>
</evidence>
<evidence type="ECO:0000256" key="4">
    <source>
        <dbReference type="ARBA" id="ARBA00022833"/>
    </source>
</evidence>
<comment type="similarity">
    <text evidence="5">Belongs to the creatininase superfamily.</text>
</comment>
<dbReference type="PANTHER" id="PTHR35005">
    <property type="entry name" value="3-DEHYDRO-SCYLLO-INOSOSE HYDROLASE"/>
    <property type="match status" value="1"/>
</dbReference>
<gene>
    <name evidence="6" type="ORF">BBI08_05565</name>
</gene>
<dbReference type="AlphaFoldDB" id="A0A1C7DPE1"/>
<dbReference type="GO" id="GO:0046872">
    <property type="term" value="F:metal ion binding"/>
    <property type="evidence" value="ECO:0007669"/>
    <property type="project" value="UniProtKB-KW"/>
</dbReference>
<dbReference type="EMBL" id="CP016537">
    <property type="protein sequence ID" value="ANU13335.1"/>
    <property type="molecule type" value="Genomic_DNA"/>
</dbReference>
<dbReference type="Gene3D" id="3.40.50.10310">
    <property type="entry name" value="Creatininase"/>
    <property type="match status" value="1"/>
</dbReference>
<dbReference type="GO" id="GO:0009231">
    <property type="term" value="P:riboflavin biosynthetic process"/>
    <property type="evidence" value="ECO:0007669"/>
    <property type="project" value="TreeGrafter"/>
</dbReference>
<dbReference type="InterPro" id="IPR003785">
    <property type="entry name" value="Creatininase/forma_Hydrolase"/>
</dbReference>
<evidence type="ECO:0000256" key="3">
    <source>
        <dbReference type="ARBA" id="ARBA00022801"/>
    </source>
</evidence>
<reference evidence="6" key="1">
    <citation type="submission" date="2016-10" db="EMBL/GenBank/DDBJ databases">
        <authorList>
            <person name="de Groot N.N."/>
        </authorList>
    </citation>
    <scope>NUCLEOTIDE SEQUENCE</scope>
    <source>
        <strain evidence="6">DSM 24743</strain>
    </source>
</reference>
<dbReference type="Proteomes" id="UP000092687">
    <property type="component" value="Chromosome"/>
</dbReference>
<dbReference type="PANTHER" id="PTHR35005:SF1">
    <property type="entry name" value="2-AMINO-5-FORMYLAMINO-6-RIBOSYLAMINOPYRIMIDIN-4(3H)-ONE 5'-MONOPHOSPHATE DEFORMYLASE"/>
    <property type="match status" value="1"/>
</dbReference>
<keyword evidence="2" id="KW-0479">Metal-binding</keyword>
<keyword evidence="4" id="KW-0862">Zinc</keyword>
<dbReference type="SUPFAM" id="SSF102215">
    <property type="entry name" value="Creatininase"/>
    <property type="match status" value="1"/>
</dbReference>
<evidence type="ECO:0000256" key="2">
    <source>
        <dbReference type="ARBA" id="ARBA00022723"/>
    </source>
</evidence>
<sequence length="256" mass="28919">MFNNKKSTLNYTNSTAEIEASGTETAIISVGATEQFGPYLPMHLDTLIAEKYAEAFGEVLHAYVLPTLPFNTSEEHANCKGTITVSPTVLTAMLEEIIVNLTKQGFTKFVLCNGHGGAYWESAFVKQINFKYPDLILITTHRHLAWEDALQHAGLQGLDEMHAGLLSVCTAVWLCPELVELKSMGSDIPRANKKFADYIYWDKLTEDGCWGKFEEETYTSVQLSEMGEKFWNFYIDKRSENLKSILDDAFRMKMTK</sequence>
<proteinExistence type="inferred from homology"/>
<comment type="cofactor">
    <cofactor evidence="1">
        <name>Zn(2+)</name>
        <dbReference type="ChEBI" id="CHEBI:29105"/>
    </cofactor>
</comment>
<keyword evidence="3" id="KW-0378">Hydrolase</keyword>
<dbReference type="RefSeq" id="WP_008497735.1">
    <property type="nucleotide sequence ID" value="NZ_CP016537.2"/>
</dbReference>
<dbReference type="KEGG" id="phc:BBI08_05565"/>
<dbReference type="GO" id="GO:0016811">
    <property type="term" value="F:hydrolase activity, acting on carbon-nitrogen (but not peptide) bonds, in linear amides"/>
    <property type="evidence" value="ECO:0007669"/>
    <property type="project" value="TreeGrafter"/>
</dbReference>